<organism evidence="1 2">
    <name type="scientific">Bipolaris victoriae (strain FI3)</name>
    <name type="common">Victoria blight of oats agent</name>
    <name type="synonym">Cochliobolus victoriae</name>
    <dbReference type="NCBI Taxonomy" id="930091"/>
    <lineage>
        <taxon>Eukaryota</taxon>
        <taxon>Fungi</taxon>
        <taxon>Dikarya</taxon>
        <taxon>Ascomycota</taxon>
        <taxon>Pezizomycotina</taxon>
        <taxon>Dothideomycetes</taxon>
        <taxon>Pleosporomycetidae</taxon>
        <taxon>Pleosporales</taxon>
        <taxon>Pleosporineae</taxon>
        <taxon>Pleosporaceae</taxon>
        <taxon>Bipolaris</taxon>
    </lineage>
</organism>
<dbReference type="EMBL" id="KI968764">
    <property type="protein sequence ID" value="EUN24620.1"/>
    <property type="molecule type" value="Genomic_DNA"/>
</dbReference>
<dbReference type="GeneID" id="26248916"/>
<protein>
    <submittedName>
        <fullName evidence="1">Uncharacterized protein</fullName>
    </submittedName>
</protein>
<keyword evidence="2" id="KW-1185">Reference proteome</keyword>
<dbReference type="RefSeq" id="XP_014554199.1">
    <property type="nucleotide sequence ID" value="XM_014698713.1"/>
</dbReference>
<accession>W7EFZ8</accession>
<evidence type="ECO:0000313" key="1">
    <source>
        <dbReference type="EMBL" id="EUN24620.1"/>
    </source>
</evidence>
<dbReference type="AlphaFoldDB" id="W7EFZ8"/>
<proteinExistence type="predicted"/>
<dbReference type="HOGENOM" id="CLU_2922291_0_0_1"/>
<name>W7EFZ8_BIPV3</name>
<gene>
    <name evidence="1" type="ORF">COCVIDRAFT_105661</name>
</gene>
<evidence type="ECO:0000313" key="2">
    <source>
        <dbReference type="Proteomes" id="UP000054337"/>
    </source>
</evidence>
<dbReference type="Proteomes" id="UP000054337">
    <property type="component" value="Unassembled WGS sequence"/>
</dbReference>
<reference evidence="1 2" key="1">
    <citation type="journal article" date="2013" name="PLoS Genet.">
        <title>Comparative genome structure, secondary metabolite, and effector coding capacity across Cochliobolus pathogens.</title>
        <authorList>
            <person name="Condon B.J."/>
            <person name="Leng Y."/>
            <person name="Wu D."/>
            <person name="Bushley K.E."/>
            <person name="Ohm R.A."/>
            <person name="Otillar R."/>
            <person name="Martin J."/>
            <person name="Schackwitz W."/>
            <person name="Grimwood J."/>
            <person name="MohdZainudin N."/>
            <person name="Xue C."/>
            <person name="Wang R."/>
            <person name="Manning V.A."/>
            <person name="Dhillon B."/>
            <person name="Tu Z.J."/>
            <person name="Steffenson B.J."/>
            <person name="Salamov A."/>
            <person name="Sun H."/>
            <person name="Lowry S."/>
            <person name="LaButti K."/>
            <person name="Han J."/>
            <person name="Copeland A."/>
            <person name="Lindquist E."/>
            <person name="Barry K."/>
            <person name="Schmutz J."/>
            <person name="Baker S.E."/>
            <person name="Ciuffetti L.M."/>
            <person name="Grigoriev I.V."/>
            <person name="Zhong S."/>
            <person name="Turgeon B.G."/>
        </authorList>
    </citation>
    <scope>NUCLEOTIDE SEQUENCE [LARGE SCALE GENOMIC DNA]</scope>
    <source>
        <strain evidence="1 2">FI3</strain>
    </source>
</reference>
<sequence length="61" mass="6661">MRSTPIYAVLALHLEYRSENRVFFSNSKRKCGNGDFRGRSSRIGLSGLMFGGPGCTVGCVC</sequence>